<reference evidence="2 3" key="1">
    <citation type="submission" date="2014-04" db="EMBL/GenBank/DDBJ databases">
        <authorList>
            <consortium name="DOE Joint Genome Institute"/>
            <person name="Kuo A."/>
            <person name="Kohler A."/>
            <person name="Nagy L.G."/>
            <person name="Floudas D."/>
            <person name="Copeland A."/>
            <person name="Barry K.W."/>
            <person name="Cichocki N."/>
            <person name="Veneault-Fourrey C."/>
            <person name="LaButti K."/>
            <person name="Lindquist E.A."/>
            <person name="Lipzen A."/>
            <person name="Lundell T."/>
            <person name="Morin E."/>
            <person name="Murat C."/>
            <person name="Sun H."/>
            <person name="Tunlid A."/>
            <person name="Henrissat B."/>
            <person name="Grigoriev I.V."/>
            <person name="Hibbett D.S."/>
            <person name="Martin F."/>
            <person name="Nordberg H.P."/>
            <person name="Cantor M.N."/>
            <person name="Hua S.X."/>
        </authorList>
    </citation>
    <scope>NUCLEOTIDE SEQUENCE [LARGE SCALE GENOMIC DNA]</scope>
    <source>
        <strain evidence="2 3">Foug A</strain>
    </source>
</reference>
<proteinExistence type="predicted"/>
<evidence type="ECO:0000313" key="3">
    <source>
        <dbReference type="Proteomes" id="UP000053989"/>
    </source>
</evidence>
<evidence type="ECO:0000256" key="1">
    <source>
        <dbReference type="SAM" id="MobiDB-lite"/>
    </source>
</evidence>
<reference evidence="3" key="2">
    <citation type="submission" date="2015-01" db="EMBL/GenBank/DDBJ databases">
        <title>Evolutionary Origins and Diversification of the Mycorrhizal Mutualists.</title>
        <authorList>
            <consortium name="DOE Joint Genome Institute"/>
            <consortium name="Mycorrhizal Genomics Consortium"/>
            <person name="Kohler A."/>
            <person name="Kuo A."/>
            <person name="Nagy L.G."/>
            <person name="Floudas D."/>
            <person name="Copeland A."/>
            <person name="Barry K.W."/>
            <person name="Cichocki N."/>
            <person name="Veneault-Fourrey C."/>
            <person name="LaButti K."/>
            <person name="Lindquist E.A."/>
            <person name="Lipzen A."/>
            <person name="Lundell T."/>
            <person name="Morin E."/>
            <person name="Murat C."/>
            <person name="Riley R."/>
            <person name="Ohm R."/>
            <person name="Sun H."/>
            <person name="Tunlid A."/>
            <person name="Henrissat B."/>
            <person name="Grigoriev I.V."/>
            <person name="Hibbett D.S."/>
            <person name="Martin F."/>
        </authorList>
    </citation>
    <scope>NUCLEOTIDE SEQUENCE [LARGE SCALE GENOMIC DNA]</scope>
    <source>
        <strain evidence="3">Foug A</strain>
    </source>
</reference>
<dbReference type="AlphaFoldDB" id="A0A0C3AR48"/>
<feature type="compositionally biased region" description="Acidic residues" evidence="1">
    <location>
        <begin position="277"/>
        <end position="287"/>
    </location>
</feature>
<evidence type="ECO:0000313" key="2">
    <source>
        <dbReference type="EMBL" id="KIM67417.1"/>
    </source>
</evidence>
<name>A0A0C3AR48_9AGAM</name>
<dbReference type="EMBL" id="KN822013">
    <property type="protein sequence ID" value="KIM67417.1"/>
    <property type="molecule type" value="Genomic_DNA"/>
</dbReference>
<gene>
    <name evidence="2" type="ORF">SCLCIDRAFT_21302</name>
</gene>
<keyword evidence="3" id="KW-1185">Reference proteome</keyword>
<accession>A0A0C3AR48</accession>
<dbReference type="InParanoid" id="A0A0C3AR48"/>
<organism evidence="2 3">
    <name type="scientific">Scleroderma citrinum Foug A</name>
    <dbReference type="NCBI Taxonomy" id="1036808"/>
    <lineage>
        <taxon>Eukaryota</taxon>
        <taxon>Fungi</taxon>
        <taxon>Dikarya</taxon>
        <taxon>Basidiomycota</taxon>
        <taxon>Agaricomycotina</taxon>
        <taxon>Agaricomycetes</taxon>
        <taxon>Agaricomycetidae</taxon>
        <taxon>Boletales</taxon>
        <taxon>Sclerodermatineae</taxon>
        <taxon>Sclerodermataceae</taxon>
        <taxon>Scleroderma</taxon>
    </lineage>
</organism>
<dbReference type="HOGENOM" id="CLU_934340_0_0_1"/>
<protein>
    <submittedName>
        <fullName evidence="2">Uncharacterized protein</fullName>
    </submittedName>
</protein>
<feature type="region of interest" description="Disordered" evidence="1">
    <location>
        <begin position="262"/>
        <end position="287"/>
    </location>
</feature>
<feature type="compositionally biased region" description="Basic and acidic residues" evidence="1">
    <location>
        <begin position="262"/>
        <end position="276"/>
    </location>
</feature>
<sequence length="287" mass="31765">MSGNYSRVMSGQEGNEVPSKHDWMKANLEELDLVNENSKTTVTKKAQEHHRRKHVRQLEVERLAWEAAEAAERHCWEEDAVCAALERCKAKMQEVAKAMRQGGAWERFGVPGEWLGADAAPPTMWAVYSAGYHLHSATRCQESEVPGVSEVEDEVPPREGGDDDVAVPAITKWKGKKQKHMKRVMADAASIEEVEAALGGADDWGAIATAVIRVGHQGVGPMLGQLSQALKHFERLTGVTATNYLRMTGLLNWLGEPELVRDKGKARAVEDKNESDQKDEDEDETGK</sequence>
<dbReference type="Proteomes" id="UP000053989">
    <property type="component" value="Unassembled WGS sequence"/>
</dbReference>